<reference evidence="10 11" key="1">
    <citation type="submission" date="2019-03" db="EMBL/GenBank/DDBJ databases">
        <title>Metabolic potential of uncultured bacteria and archaea associated with petroleum seepage in deep-sea sediments.</title>
        <authorList>
            <person name="Dong X."/>
            <person name="Hubert C."/>
        </authorList>
    </citation>
    <scope>NUCLEOTIDE SEQUENCE [LARGE SCALE GENOMIC DNA]</scope>
    <source>
        <strain evidence="10">E29_bin28</strain>
    </source>
</reference>
<dbReference type="GO" id="GO:0046872">
    <property type="term" value="F:metal ion binding"/>
    <property type="evidence" value="ECO:0007669"/>
    <property type="project" value="UniProtKB-KW"/>
</dbReference>
<keyword evidence="7" id="KW-0411">Iron-sulfur</keyword>
<dbReference type="PROSITE" id="PS51918">
    <property type="entry name" value="RADICAL_SAM"/>
    <property type="match status" value="1"/>
</dbReference>
<dbReference type="PANTHER" id="PTHR43409">
    <property type="entry name" value="ANAEROBIC MAGNESIUM-PROTOPORPHYRIN IX MONOMETHYL ESTER CYCLASE-RELATED"/>
    <property type="match status" value="1"/>
</dbReference>
<evidence type="ECO:0000256" key="7">
    <source>
        <dbReference type="ARBA" id="ARBA00023014"/>
    </source>
</evidence>
<evidence type="ECO:0000256" key="1">
    <source>
        <dbReference type="ARBA" id="ARBA00001966"/>
    </source>
</evidence>
<dbReference type="PROSITE" id="PS51332">
    <property type="entry name" value="B12_BINDING"/>
    <property type="match status" value="1"/>
</dbReference>
<dbReference type="PANTHER" id="PTHR43409:SF7">
    <property type="entry name" value="BLL1977 PROTEIN"/>
    <property type="match status" value="1"/>
</dbReference>
<evidence type="ECO:0000256" key="3">
    <source>
        <dbReference type="ARBA" id="ARBA00022679"/>
    </source>
</evidence>
<dbReference type="InterPro" id="IPR034466">
    <property type="entry name" value="Methyltransferase_Class_B"/>
</dbReference>
<dbReference type="SFLD" id="SFLDG01123">
    <property type="entry name" value="methyltransferase_(Class_B)"/>
    <property type="match status" value="1"/>
</dbReference>
<dbReference type="InterPro" id="IPR007197">
    <property type="entry name" value="rSAM"/>
</dbReference>
<dbReference type="InterPro" id="IPR051198">
    <property type="entry name" value="BchE-like"/>
</dbReference>
<proteinExistence type="predicted"/>
<evidence type="ECO:0000313" key="11">
    <source>
        <dbReference type="Proteomes" id="UP000316925"/>
    </source>
</evidence>
<dbReference type="Proteomes" id="UP000316925">
    <property type="component" value="Unassembled WGS sequence"/>
</dbReference>
<keyword evidence="2" id="KW-0489">Methyltransferase</keyword>
<keyword evidence="6" id="KW-0408">Iron</keyword>
<feature type="domain" description="Radical SAM core" evidence="9">
    <location>
        <begin position="159"/>
        <end position="376"/>
    </location>
</feature>
<dbReference type="EMBL" id="SOIJ01000247">
    <property type="protein sequence ID" value="TET92097.1"/>
    <property type="molecule type" value="Genomic_DNA"/>
</dbReference>
<sequence>MKLKLIYPSSRKANPELQWWKQPKAHRYPGLGLLTVAALCPPTVEIKLVDDDHEEINYEEDTDLVGLSLLTINSQRAYEIARNFRDRRVPVVLGGMHVVACSEEALKHADSIVVGEAEDTWPELLRDFNSGKLKRIYKSSCSSDLSNMPLPRRDLVDKRRYITINTIQATRGCPFDCEFCSMAALFGQKTRLRPVEEVIEEIKSLEGNIFVLNDDNLAQKSEYYKNLFYKLIPLKKRWAANASWNIAEDEETLVLLEKSGCRGVFVGFESLEPQYGVKKIISSKDRALIYKEAVKKLHAHRINVIGAFIFGFDNEDESIFERTLEFAFDSQIDAAQINILTPYPGTPLYRRLDEEGRITERNWNKYIASNLCFKLKTMSERTFLEKYHWMKSKFHTFPRIALRLLRASRISAPYELWVLLGINLGIRKSIKDYSREFESSS</sequence>
<name>A0A523YKK5_UNCAE</name>
<dbReference type="InterPro" id="IPR006158">
    <property type="entry name" value="Cobalamin-bd"/>
</dbReference>
<dbReference type="SUPFAM" id="SSF102114">
    <property type="entry name" value="Radical SAM enzymes"/>
    <property type="match status" value="1"/>
</dbReference>
<dbReference type="InterPro" id="IPR058240">
    <property type="entry name" value="rSAM_sf"/>
</dbReference>
<dbReference type="SFLD" id="SFLDG01082">
    <property type="entry name" value="B12-binding_domain_containing"/>
    <property type="match status" value="1"/>
</dbReference>
<dbReference type="InterPro" id="IPR006638">
    <property type="entry name" value="Elp3/MiaA/NifB-like_rSAM"/>
</dbReference>
<dbReference type="GO" id="GO:0031419">
    <property type="term" value="F:cobalamin binding"/>
    <property type="evidence" value="ECO:0007669"/>
    <property type="project" value="InterPro"/>
</dbReference>
<gene>
    <name evidence="10" type="ORF">E3J33_04365</name>
</gene>
<protein>
    <submittedName>
        <fullName evidence="10">B12-binding domain-containing radical SAM protein</fullName>
    </submittedName>
</protein>
<evidence type="ECO:0000256" key="2">
    <source>
        <dbReference type="ARBA" id="ARBA00022603"/>
    </source>
</evidence>
<dbReference type="AlphaFoldDB" id="A0A523YKK5"/>
<evidence type="ECO:0000256" key="6">
    <source>
        <dbReference type="ARBA" id="ARBA00023004"/>
    </source>
</evidence>
<dbReference type="Gene3D" id="3.80.30.20">
    <property type="entry name" value="tm_1862 like domain"/>
    <property type="match status" value="1"/>
</dbReference>
<dbReference type="GO" id="GO:0005829">
    <property type="term" value="C:cytosol"/>
    <property type="evidence" value="ECO:0007669"/>
    <property type="project" value="TreeGrafter"/>
</dbReference>
<dbReference type="Pfam" id="PF04055">
    <property type="entry name" value="Radical_SAM"/>
    <property type="match status" value="1"/>
</dbReference>
<dbReference type="SMART" id="SM00729">
    <property type="entry name" value="Elp3"/>
    <property type="match status" value="1"/>
</dbReference>
<keyword evidence="5" id="KW-0479">Metal-binding</keyword>
<dbReference type="SFLD" id="SFLDS00029">
    <property type="entry name" value="Radical_SAM"/>
    <property type="match status" value="1"/>
</dbReference>
<comment type="cofactor">
    <cofactor evidence="1">
        <name>[4Fe-4S] cluster</name>
        <dbReference type="ChEBI" id="CHEBI:49883"/>
    </cofactor>
</comment>
<dbReference type="Gene3D" id="3.40.50.280">
    <property type="entry name" value="Cobalamin-binding domain"/>
    <property type="match status" value="1"/>
</dbReference>
<evidence type="ECO:0000256" key="5">
    <source>
        <dbReference type="ARBA" id="ARBA00022723"/>
    </source>
</evidence>
<dbReference type="InterPro" id="IPR023404">
    <property type="entry name" value="rSAM_horseshoe"/>
</dbReference>
<evidence type="ECO:0000313" key="10">
    <source>
        <dbReference type="EMBL" id="TET92097.1"/>
    </source>
</evidence>
<evidence type="ECO:0000256" key="4">
    <source>
        <dbReference type="ARBA" id="ARBA00022691"/>
    </source>
</evidence>
<dbReference type="Pfam" id="PF02310">
    <property type="entry name" value="B12-binding"/>
    <property type="match status" value="1"/>
</dbReference>
<dbReference type="GO" id="GO:0051539">
    <property type="term" value="F:4 iron, 4 sulfur cluster binding"/>
    <property type="evidence" value="ECO:0007669"/>
    <property type="project" value="UniProtKB-KW"/>
</dbReference>
<evidence type="ECO:0000259" key="8">
    <source>
        <dbReference type="PROSITE" id="PS51332"/>
    </source>
</evidence>
<dbReference type="CDD" id="cd02068">
    <property type="entry name" value="radical_SAM_B12_BD"/>
    <property type="match status" value="1"/>
</dbReference>
<dbReference type="GO" id="GO:0003824">
    <property type="term" value="F:catalytic activity"/>
    <property type="evidence" value="ECO:0007669"/>
    <property type="project" value="InterPro"/>
</dbReference>
<keyword evidence="3" id="KW-0808">Transferase</keyword>
<comment type="caution">
    <text evidence="10">The sequence shown here is derived from an EMBL/GenBank/DDBJ whole genome shotgun (WGS) entry which is preliminary data.</text>
</comment>
<accession>A0A523YKK5</accession>
<organism evidence="10 11">
    <name type="scientific">Aerophobetes bacterium</name>
    <dbReference type="NCBI Taxonomy" id="2030807"/>
    <lineage>
        <taxon>Bacteria</taxon>
        <taxon>Candidatus Aerophobota</taxon>
    </lineage>
</organism>
<evidence type="ECO:0000259" key="9">
    <source>
        <dbReference type="PROSITE" id="PS51918"/>
    </source>
</evidence>
<keyword evidence="4" id="KW-0949">S-adenosyl-L-methionine</keyword>
<feature type="domain" description="B12-binding" evidence="8">
    <location>
        <begin position="49"/>
        <end position="135"/>
    </location>
</feature>
<dbReference type="CDD" id="cd01335">
    <property type="entry name" value="Radical_SAM"/>
    <property type="match status" value="1"/>
</dbReference>